<reference evidence="9 10" key="1">
    <citation type="submission" date="2019-03" db="EMBL/GenBank/DDBJ databases">
        <title>Genomic Encyclopedia of Type Strains, Phase IV (KMG-IV): sequencing the most valuable type-strain genomes for metagenomic binning, comparative biology and taxonomic classification.</title>
        <authorList>
            <person name="Goeker M."/>
        </authorList>
    </citation>
    <scope>NUCLEOTIDE SEQUENCE [LARGE SCALE GENOMIC DNA]</scope>
    <source>
        <strain evidence="9 10">DSM 18792</strain>
    </source>
</reference>
<dbReference type="InterPro" id="IPR002524">
    <property type="entry name" value="Cation_efflux"/>
</dbReference>
<dbReference type="Gene3D" id="1.20.1510.10">
    <property type="entry name" value="Cation efflux protein transmembrane domain"/>
    <property type="match status" value="1"/>
</dbReference>
<keyword evidence="10" id="KW-1185">Reference proteome</keyword>
<dbReference type="InterPro" id="IPR050291">
    <property type="entry name" value="CDF_Transporter"/>
</dbReference>
<feature type="transmembrane region" description="Helical" evidence="7">
    <location>
        <begin position="22"/>
        <end position="44"/>
    </location>
</feature>
<organism evidence="9 10">
    <name type="scientific">Mariniflexile fucanivorans</name>
    <dbReference type="NCBI Taxonomy" id="264023"/>
    <lineage>
        <taxon>Bacteria</taxon>
        <taxon>Pseudomonadati</taxon>
        <taxon>Bacteroidota</taxon>
        <taxon>Flavobacteriia</taxon>
        <taxon>Flavobacteriales</taxon>
        <taxon>Flavobacteriaceae</taxon>
        <taxon>Mariniflexile</taxon>
    </lineage>
</organism>
<dbReference type="PANTHER" id="PTHR43840">
    <property type="entry name" value="MITOCHONDRIAL METAL TRANSPORTER 1-RELATED"/>
    <property type="match status" value="1"/>
</dbReference>
<comment type="subcellular location">
    <subcellularLocation>
        <location evidence="1">Membrane</location>
        <topology evidence="1">Multi-pass membrane protein</topology>
    </subcellularLocation>
</comment>
<evidence type="ECO:0000313" key="9">
    <source>
        <dbReference type="EMBL" id="TCL67859.1"/>
    </source>
</evidence>
<dbReference type="EMBL" id="SLUP01000002">
    <property type="protein sequence ID" value="TCL67859.1"/>
    <property type="molecule type" value="Genomic_DNA"/>
</dbReference>
<dbReference type="RefSeq" id="WP_132215917.1">
    <property type="nucleotide sequence ID" value="NZ_OX156936.1"/>
</dbReference>
<feature type="transmembrane region" description="Helical" evidence="7">
    <location>
        <begin position="56"/>
        <end position="72"/>
    </location>
</feature>
<dbReference type="Pfam" id="PF01545">
    <property type="entry name" value="Cation_efflux"/>
    <property type="match status" value="1"/>
</dbReference>
<evidence type="ECO:0000256" key="4">
    <source>
        <dbReference type="ARBA" id="ARBA00022692"/>
    </source>
</evidence>
<name>A0A4R1RNV8_9FLAO</name>
<keyword evidence="6 7" id="KW-0472">Membrane</keyword>
<evidence type="ECO:0000313" key="10">
    <source>
        <dbReference type="Proteomes" id="UP000295455"/>
    </source>
</evidence>
<evidence type="ECO:0000256" key="5">
    <source>
        <dbReference type="ARBA" id="ARBA00022989"/>
    </source>
</evidence>
<dbReference type="AlphaFoldDB" id="A0A4R1RNV8"/>
<evidence type="ECO:0000256" key="2">
    <source>
        <dbReference type="ARBA" id="ARBA00008114"/>
    </source>
</evidence>
<evidence type="ECO:0000256" key="6">
    <source>
        <dbReference type="ARBA" id="ARBA00023136"/>
    </source>
</evidence>
<accession>A0A4R1RNV8</accession>
<evidence type="ECO:0000256" key="7">
    <source>
        <dbReference type="SAM" id="Phobius"/>
    </source>
</evidence>
<dbReference type="PANTHER" id="PTHR43840:SF15">
    <property type="entry name" value="MITOCHONDRIAL METAL TRANSPORTER 1-RELATED"/>
    <property type="match status" value="1"/>
</dbReference>
<dbReference type="InterPro" id="IPR058533">
    <property type="entry name" value="Cation_efflux_TM"/>
</dbReference>
<feature type="transmembrane region" description="Helical" evidence="7">
    <location>
        <begin position="133"/>
        <end position="153"/>
    </location>
</feature>
<evidence type="ECO:0000256" key="1">
    <source>
        <dbReference type="ARBA" id="ARBA00004141"/>
    </source>
</evidence>
<evidence type="ECO:0000256" key="3">
    <source>
        <dbReference type="ARBA" id="ARBA00022448"/>
    </source>
</evidence>
<dbReference type="InterPro" id="IPR027469">
    <property type="entry name" value="Cation_efflux_TMD_sf"/>
</dbReference>
<gene>
    <name evidence="9" type="ORF">EV196_102422</name>
</gene>
<evidence type="ECO:0000259" key="8">
    <source>
        <dbReference type="Pfam" id="PF01545"/>
    </source>
</evidence>
<dbReference type="GO" id="GO:0016020">
    <property type="term" value="C:membrane"/>
    <property type="evidence" value="ECO:0007669"/>
    <property type="project" value="UniProtKB-SubCell"/>
</dbReference>
<comment type="caution">
    <text evidence="9">The sequence shown here is derived from an EMBL/GenBank/DDBJ whole genome shotgun (WGS) entry which is preliminary data.</text>
</comment>
<keyword evidence="5 7" id="KW-1133">Transmembrane helix</keyword>
<feature type="transmembrane region" description="Helical" evidence="7">
    <location>
        <begin position="84"/>
        <end position="108"/>
    </location>
</feature>
<protein>
    <submittedName>
        <fullName evidence="9">Cation diffusion facilitator family transporter</fullName>
    </submittedName>
</protein>
<feature type="transmembrane region" description="Helical" evidence="7">
    <location>
        <begin position="185"/>
        <end position="212"/>
    </location>
</feature>
<dbReference type="SUPFAM" id="SSF161111">
    <property type="entry name" value="Cation efflux protein transmembrane domain-like"/>
    <property type="match status" value="1"/>
</dbReference>
<dbReference type="NCBIfam" id="TIGR01297">
    <property type="entry name" value="CDF"/>
    <property type="match status" value="1"/>
</dbReference>
<comment type="similarity">
    <text evidence="2">Belongs to the cation diffusion facilitator (CDF) transporter (TC 2.A.4) family.</text>
</comment>
<sequence>MYLTHTFELPPHLKKALKKATFLEKVTVVYLISVIVVMFLVMGSSQAMKTAWLEDLLSIVPSIAFLVSTRIYNRPANKKFPYGYHRVFSIAFLTGSLALFGMGMFLIVDSSISLISGERPTIGSTMIFGKQIWLGWFMIIALLYSAIPAMILGHKKQKPAKDLHNKILHTDATTQKADYMTAGTAILGIIGVGYGLWWFDAIMAILISISVIKDGYNNLTNAITDLMDRVPYKIGSQIVDPLLEEIEKTIAYWSWVEGFEIRFREHGQVYFGEIKVLTSEDNVEELITEGIKELKQLHWKIHDITIMQVKSLHP</sequence>
<feature type="domain" description="Cation efflux protein transmembrane" evidence="8">
    <location>
        <begin position="31"/>
        <end position="227"/>
    </location>
</feature>
<keyword evidence="3" id="KW-0813">Transport</keyword>
<dbReference type="OrthoDB" id="9806522at2"/>
<keyword evidence="4 7" id="KW-0812">Transmembrane</keyword>
<dbReference type="GO" id="GO:0008324">
    <property type="term" value="F:monoatomic cation transmembrane transporter activity"/>
    <property type="evidence" value="ECO:0007669"/>
    <property type="project" value="InterPro"/>
</dbReference>
<proteinExistence type="inferred from homology"/>
<dbReference type="Proteomes" id="UP000295455">
    <property type="component" value="Unassembled WGS sequence"/>
</dbReference>